<proteinExistence type="predicted"/>
<name>A0A6M7UA18_9HYPH</name>
<dbReference type="Proteomes" id="UP000503339">
    <property type="component" value="Chromosome"/>
</dbReference>
<evidence type="ECO:0000313" key="1">
    <source>
        <dbReference type="EMBL" id="QKC74171.1"/>
    </source>
</evidence>
<gene>
    <name evidence="1" type="ORF">EB233_00415</name>
</gene>
<evidence type="ECO:0000313" key="2">
    <source>
        <dbReference type="Proteomes" id="UP000503339"/>
    </source>
</evidence>
<dbReference type="AlphaFoldDB" id="A0A6M7UA18"/>
<accession>A0A6M7UA18</accession>
<keyword evidence="2" id="KW-1185">Reference proteome</keyword>
<dbReference type="RefSeq" id="WP_064990515.1">
    <property type="nucleotide sequence ID" value="NZ_CP033361.1"/>
</dbReference>
<dbReference type="KEGG" id="merd:EB233_00415"/>
<sequence>MRVILGGKFESALIRALDEVNLPHQNRNPHTYYLGLNRKSDPIYFERSATFLAIADQTLMPAADWSGAADHERLSARALGLKTQVSVYKEWDKEAKEASDYASLLLDKRILTNNTIRYISYLDLSDLADEDRAQIEIDIKNIERLVSEFYLSRLFMQLRLAGDQKVYLVLDENDIKLLSEISAFIRGGGTPPAFAFPDLDAQVILGSKFAGGLFNFAPPDAESVAAVRADPVIQKYARKVRLHLGEQASLESEKALVEAMRQSNDVVQKERKAAKVFEVVSWVAKPLHYIPMVDAFMSVAEDIKDVADKLLERDTENREWHLLASRATQVSIEEYLQRRQNL</sequence>
<protein>
    <submittedName>
        <fullName evidence="1">Uncharacterized protein</fullName>
    </submittedName>
</protein>
<dbReference type="EMBL" id="CP033361">
    <property type="protein sequence ID" value="QKC74171.1"/>
    <property type="molecule type" value="Genomic_DNA"/>
</dbReference>
<reference evidence="1 2" key="1">
    <citation type="submission" date="2018-10" db="EMBL/GenBank/DDBJ databases">
        <authorList>
            <person name="Perry B.J."/>
            <person name="Sullivan J.T."/>
            <person name="Murphy R.J.T."/>
            <person name="Ramsay J.P."/>
            <person name="Ronson C.W."/>
        </authorList>
    </citation>
    <scope>NUCLEOTIDE SEQUENCE [LARGE SCALE GENOMIC DNA]</scope>
    <source>
        <strain evidence="1 2">NZP2014</strain>
    </source>
</reference>
<organism evidence="1 2">
    <name type="scientific">Mesorhizobium erdmanii</name>
    <dbReference type="NCBI Taxonomy" id="1777866"/>
    <lineage>
        <taxon>Bacteria</taxon>
        <taxon>Pseudomonadati</taxon>
        <taxon>Pseudomonadota</taxon>
        <taxon>Alphaproteobacteria</taxon>
        <taxon>Hyphomicrobiales</taxon>
        <taxon>Phyllobacteriaceae</taxon>
        <taxon>Mesorhizobium</taxon>
    </lineage>
</organism>